<protein>
    <recommendedName>
        <fullName evidence="1">Glycosyltransferase 2-like domain-containing protein</fullName>
    </recommendedName>
</protein>
<dbReference type="InterPro" id="IPR001173">
    <property type="entry name" value="Glyco_trans_2-like"/>
</dbReference>
<feature type="domain" description="Glycosyltransferase 2-like" evidence="1">
    <location>
        <begin position="17"/>
        <end position="143"/>
    </location>
</feature>
<dbReference type="SUPFAM" id="SSF53448">
    <property type="entry name" value="Nucleotide-diphospho-sugar transferases"/>
    <property type="match status" value="1"/>
</dbReference>
<comment type="caution">
    <text evidence="2">The sequence shown here is derived from an EMBL/GenBank/DDBJ whole genome shotgun (WGS) entry which is preliminary data.</text>
</comment>
<name>A0A0F9QWF5_9ZZZZ</name>
<accession>A0A0F9QWF5</accession>
<dbReference type="EMBL" id="LAZR01001655">
    <property type="protein sequence ID" value="KKN41307.1"/>
    <property type="molecule type" value="Genomic_DNA"/>
</dbReference>
<reference evidence="2" key="1">
    <citation type="journal article" date="2015" name="Nature">
        <title>Complex archaea that bridge the gap between prokaryotes and eukaryotes.</title>
        <authorList>
            <person name="Spang A."/>
            <person name="Saw J.H."/>
            <person name="Jorgensen S.L."/>
            <person name="Zaremba-Niedzwiedzka K."/>
            <person name="Martijn J."/>
            <person name="Lind A.E."/>
            <person name="van Eijk R."/>
            <person name="Schleper C."/>
            <person name="Guy L."/>
            <person name="Ettema T.J."/>
        </authorList>
    </citation>
    <scope>NUCLEOTIDE SEQUENCE</scope>
</reference>
<organism evidence="2">
    <name type="scientific">marine sediment metagenome</name>
    <dbReference type="NCBI Taxonomy" id="412755"/>
    <lineage>
        <taxon>unclassified sequences</taxon>
        <taxon>metagenomes</taxon>
        <taxon>ecological metagenomes</taxon>
    </lineage>
</organism>
<proteinExistence type="predicted"/>
<dbReference type="InterPro" id="IPR029044">
    <property type="entry name" value="Nucleotide-diphossugar_trans"/>
</dbReference>
<evidence type="ECO:0000259" key="1">
    <source>
        <dbReference type="Pfam" id="PF00535"/>
    </source>
</evidence>
<gene>
    <name evidence="2" type="ORF">LCGC14_0724550</name>
</gene>
<dbReference type="CDD" id="cd00761">
    <property type="entry name" value="Glyco_tranf_GTA_type"/>
    <property type="match status" value="1"/>
</dbReference>
<sequence>MNMVTAGEQEDRNGFATVVITCCNRPAELEQALTSILACDLTGIDKFVIIEDSDCAETKDVVARLLADTSHVFFQNAQNLGQIRSVDRAYAEVETPYIFHCEEDWVFPSSLFLTESRALLDAYPKIHSVMLRTRKEWPRKIFDVEEQHLDGVGYYRTDPKSHRRWGSFSFNPGLRRMSDYQAYGPYADIGPERDISFAHKLKGFSLASLSAGDVRHIGFNPTEKKDENKRKKAKGYLIKSLKHRLQFAWYKWTG</sequence>
<dbReference type="Pfam" id="PF00535">
    <property type="entry name" value="Glycos_transf_2"/>
    <property type="match status" value="1"/>
</dbReference>
<evidence type="ECO:0000313" key="2">
    <source>
        <dbReference type="EMBL" id="KKN41307.1"/>
    </source>
</evidence>
<dbReference type="AlphaFoldDB" id="A0A0F9QWF5"/>
<dbReference type="Gene3D" id="3.90.550.10">
    <property type="entry name" value="Spore Coat Polysaccharide Biosynthesis Protein SpsA, Chain A"/>
    <property type="match status" value="1"/>
</dbReference>